<evidence type="ECO:0000259" key="2">
    <source>
        <dbReference type="Pfam" id="PF25213"/>
    </source>
</evidence>
<evidence type="ECO:0000313" key="3">
    <source>
        <dbReference type="EMBL" id="EMA47051.1"/>
    </source>
</evidence>
<dbReference type="InParanoid" id="M0MN33"/>
<gene>
    <name evidence="3" type="ORF">C449_02582</name>
</gene>
<organism evidence="3 4">
    <name type="scientific">Halococcus saccharolyticus DSM 5350</name>
    <dbReference type="NCBI Taxonomy" id="1227455"/>
    <lineage>
        <taxon>Archaea</taxon>
        <taxon>Methanobacteriati</taxon>
        <taxon>Methanobacteriota</taxon>
        <taxon>Stenosarchaea group</taxon>
        <taxon>Halobacteria</taxon>
        <taxon>Halobacteriales</taxon>
        <taxon>Halococcaceae</taxon>
        <taxon>Halococcus</taxon>
    </lineage>
</organism>
<dbReference type="PATRIC" id="fig|1227455.4.peg.527"/>
<evidence type="ECO:0000313" key="4">
    <source>
        <dbReference type="Proteomes" id="UP000011669"/>
    </source>
</evidence>
<dbReference type="Pfam" id="PF25213">
    <property type="entry name" value="HVO_A0261_N"/>
    <property type="match status" value="1"/>
</dbReference>
<dbReference type="InterPro" id="IPR036390">
    <property type="entry name" value="WH_DNA-bd_sf"/>
</dbReference>
<dbReference type="Pfam" id="PF08350">
    <property type="entry name" value="FilR1_middle"/>
    <property type="match status" value="1"/>
</dbReference>
<keyword evidence="4" id="KW-1185">Reference proteome</keyword>
<dbReference type="Proteomes" id="UP000011669">
    <property type="component" value="Unassembled WGS sequence"/>
</dbReference>
<feature type="domain" description="Methanogenesis regulatory protein FilR1 middle" evidence="1">
    <location>
        <begin position="105"/>
        <end position="234"/>
    </location>
</feature>
<dbReference type="SUPFAM" id="SSF46785">
    <property type="entry name" value="Winged helix' DNA-binding domain"/>
    <property type="match status" value="1"/>
</dbReference>
<dbReference type="InterPro" id="IPR013561">
    <property type="entry name" value="FilR1_middle_dom"/>
</dbReference>
<evidence type="ECO:0000259" key="1">
    <source>
        <dbReference type="Pfam" id="PF08350"/>
    </source>
</evidence>
<reference evidence="3 4" key="1">
    <citation type="journal article" date="2014" name="PLoS Genet.">
        <title>Phylogenetically driven sequencing of extremely halophilic archaea reveals strategies for static and dynamic osmo-response.</title>
        <authorList>
            <person name="Becker E.A."/>
            <person name="Seitzer P.M."/>
            <person name="Tritt A."/>
            <person name="Larsen D."/>
            <person name="Krusor M."/>
            <person name="Yao A.I."/>
            <person name="Wu D."/>
            <person name="Madern D."/>
            <person name="Eisen J.A."/>
            <person name="Darling A.E."/>
            <person name="Facciotti M.T."/>
        </authorList>
    </citation>
    <scope>NUCLEOTIDE SEQUENCE [LARGE SCALE GENOMIC DNA]</scope>
    <source>
        <strain evidence="3 4">DSM 5350</strain>
    </source>
</reference>
<dbReference type="EMBL" id="AOMD01000010">
    <property type="protein sequence ID" value="EMA47051.1"/>
    <property type="molecule type" value="Genomic_DNA"/>
</dbReference>
<dbReference type="InterPro" id="IPR036388">
    <property type="entry name" value="WH-like_DNA-bd_sf"/>
</dbReference>
<name>M0MN33_9EURY</name>
<sequence length="245" mass="27302">MLRSLLDQPHDRAELREETGASSSTLGRIIRDFIERDWIVRNGHAYEVTPMGDLVGREFTRLLDSMETVEHLHEAITWLPTEEMDLDLSGLQNASVIAATAGNPFLPVLAMAGRIGGADHVRMLASVVVPQTLAAIRDGVIEGSQSFEGVVTPSFLDALGTDTTLGGHSQEIFEADRAEIYRYEGEFPFNMAVLEDRVLIMVSDAEKMPRAMIETRNKEVLRWAESTYTSYRDQSAPLKPERPVK</sequence>
<feature type="domain" description="HVO-A0261-like N-terminal" evidence="2">
    <location>
        <begin position="1"/>
        <end position="69"/>
    </location>
</feature>
<proteinExistence type="predicted"/>
<accession>M0MN33</accession>
<dbReference type="InterPro" id="IPR057527">
    <property type="entry name" value="HVO_A0261-like_N"/>
</dbReference>
<protein>
    <submittedName>
        <fullName evidence="3">Transcriptional regulator</fullName>
    </submittedName>
</protein>
<dbReference type="Gene3D" id="1.10.10.10">
    <property type="entry name" value="Winged helix-like DNA-binding domain superfamily/Winged helix DNA-binding domain"/>
    <property type="match status" value="1"/>
</dbReference>
<comment type="caution">
    <text evidence="3">The sequence shown here is derived from an EMBL/GenBank/DDBJ whole genome shotgun (WGS) entry which is preliminary data.</text>
</comment>
<dbReference type="AlphaFoldDB" id="M0MN33"/>